<dbReference type="InterPro" id="IPR018165">
    <property type="entry name" value="Ala-tRNA-synth_IIc_core"/>
</dbReference>
<dbReference type="NCBIfam" id="TIGR00344">
    <property type="entry name" value="alaS"/>
    <property type="match status" value="1"/>
</dbReference>
<dbReference type="FunFam" id="3.30.980.10:FF:000004">
    <property type="entry name" value="Alanine--tRNA ligase, cytoplasmic"/>
    <property type="match status" value="1"/>
</dbReference>
<dbReference type="GO" id="GO:0005524">
    <property type="term" value="F:ATP binding"/>
    <property type="evidence" value="ECO:0007669"/>
    <property type="project" value="UniProtKB-KW"/>
</dbReference>
<evidence type="ECO:0000256" key="5">
    <source>
        <dbReference type="ARBA" id="ARBA00022555"/>
    </source>
</evidence>
<name>A0A0W8F1K9_9ZZZZ</name>
<dbReference type="NCBIfam" id="TIGR03683">
    <property type="entry name" value="A-tRNA_syn_arch"/>
    <property type="match status" value="1"/>
</dbReference>
<dbReference type="InterPro" id="IPR009000">
    <property type="entry name" value="Transl_B-barrel_sf"/>
</dbReference>
<dbReference type="InterPro" id="IPR012947">
    <property type="entry name" value="tRNA_SAD"/>
</dbReference>
<evidence type="ECO:0000313" key="14">
    <source>
        <dbReference type="EMBL" id="KUG14732.1"/>
    </source>
</evidence>
<accession>A0A0W8F1K9</accession>
<keyword evidence="6 14" id="KW-0436">Ligase</keyword>
<protein>
    <recommendedName>
        <fullName evidence="3">Alanine--tRNA ligase</fullName>
        <ecNumber evidence="2">6.1.1.7</ecNumber>
    </recommendedName>
</protein>
<evidence type="ECO:0000256" key="1">
    <source>
        <dbReference type="ARBA" id="ARBA00008226"/>
    </source>
</evidence>
<evidence type="ECO:0000256" key="4">
    <source>
        <dbReference type="ARBA" id="ARBA00022490"/>
    </source>
</evidence>
<dbReference type="Gene3D" id="3.10.310.40">
    <property type="match status" value="1"/>
</dbReference>
<dbReference type="GO" id="GO:0005737">
    <property type="term" value="C:cytoplasm"/>
    <property type="evidence" value="ECO:0007669"/>
    <property type="project" value="InterPro"/>
</dbReference>
<evidence type="ECO:0000256" key="10">
    <source>
        <dbReference type="ARBA" id="ARBA00022884"/>
    </source>
</evidence>
<dbReference type="SUPFAM" id="SSF55681">
    <property type="entry name" value="Class II aaRS and biotin synthetases"/>
    <property type="match status" value="1"/>
</dbReference>
<dbReference type="InterPro" id="IPR022429">
    <property type="entry name" value="Ala-tRNA_lgiase_arc"/>
</dbReference>
<dbReference type="InterPro" id="IPR050058">
    <property type="entry name" value="Ala-tRNA_ligase"/>
</dbReference>
<keyword evidence="10" id="KW-0694">RNA-binding</keyword>
<dbReference type="AlphaFoldDB" id="A0A0W8F1K9"/>
<keyword evidence="8" id="KW-0547">Nucleotide-binding</keyword>
<dbReference type="InterPro" id="IPR018164">
    <property type="entry name" value="Ala-tRNA-synth_IIc_N"/>
</dbReference>
<dbReference type="InterPro" id="IPR003156">
    <property type="entry name" value="DHHA1_dom"/>
</dbReference>
<dbReference type="EC" id="6.1.1.7" evidence="2"/>
<dbReference type="Gene3D" id="2.40.30.130">
    <property type="match status" value="1"/>
</dbReference>
<dbReference type="SUPFAM" id="SSF55186">
    <property type="entry name" value="ThrRS/AlaRS common domain"/>
    <property type="match status" value="1"/>
</dbReference>
<dbReference type="InterPro" id="IPR018163">
    <property type="entry name" value="Thr/Ala-tRNA-synth_IIc_edit"/>
</dbReference>
<dbReference type="Gene3D" id="3.30.54.20">
    <property type="match status" value="1"/>
</dbReference>
<dbReference type="InterPro" id="IPR045864">
    <property type="entry name" value="aa-tRNA-synth_II/BPL/LPL"/>
</dbReference>
<dbReference type="GO" id="GO:0004813">
    <property type="term" value="F:alanine-tRNA ligase activity"/>
    <property type="evidence" value="ECO:0007669"/>
    <property type="project" value="UniProtKB-EC"/>
</dbReference>
<feature type="domain" description="Alanyl-transfer RNA synthetases family profile" evidence="13">
    <location>
        <begin position="1"/>
        <end position="611"/>
    </location>
</feature>
<dbReference type="Gene3D" id="3.30.930.10">
    <property type="entry name" value="Bira Bifunctional Protein, Domain 2"/>
    <property type="match status" value="1"/>
</dbReference>
<evidence type="ECO:0000256" key="8">
    <source>
        <dbReference type="ARBA" id="ARBA00022741"/>
    </source>
</evidence>
<keyword evidence="4" id="KW-0963">Cytoplasm</keyword>
<keyword evidence="5" id="KW-0820">tRNA-binding</keyword>
<dbReference type="PRINTS" id="PR00980">
    <property type="entry name" value="TRNASYNTHALA"/>
</dbReference>
<dbReference type="PANTHER" id="PTHR11777:SF9">
    <property type="entry name" value="ALANINE--TRNA LIGASE, CYTOPLASMIC"/>
    <property type="match status" value="1"/>
</dbReference>
<dbReference type="FunFam" id="3.10.310.40:FF:000001">
    <property type="entry name" value="Alanine--tRNA ligase"/>
    <property type="match status" value="1"/>
</dbReference>
<evidence type="ECO:0000256" key="11">
    <source>
        <dbReference type="ARBA" id="ARBA00022917"/>
    </source>
</evidence>
<dbReference type="GO" id="GO:0046872">
    <property type="term" value="F:metal ion binding"/>
    <property type="evidence" value="ECO:0007669"/>
    <property type="project" value="UniProtKB-KW"/>
</dbReference>
<proteinExistence type="inferred from homology"/>
<dbReference type="GO" id="GO:0000049">
    <property type="term" value="F:tRNA binding"/>
    <property type="evidence" value="ECO:0007669"/>
    <property type="project" value="UniProtKB-KW"/>
</dbReference>
<evidence type="ECO:0000256" key="3">
    <source>
        <dbReference type="ARBA" id="ARBA00017959"/>
    </source>
</evidence>
<gene>
    <name evidence="14" type="ORF">ASZ90_015616</name>
</gene>
<dbReference type="PANTHER" id="PTHR11777">
    <property type="entry name" value="ALANYL-TRNA SYNTHETASE"/>
    <property type="match status" value="1"/>
</dbReference>
<keyword evidence="7" id="KW-0479">Metal-binding</keyword>
<dbReference type="Gene3D" id="3.30.980.10">
    <property type="entry name" value="Threonyl-trna Synthetase, Chain A, domain 2"/>
    <property type="match status" value="1"/>
</dbReference>
<keyword evidence="11" id="KW-0648">Protein biosynthesis</keyword>
<evidence type="ECO:0000256" key="6">
    <source>
        <dbReference type="ARBA" id="ARBA00022598"/>
    </source>
</evidence>
<keyword evidence="9" id="KW-0067">ATP-binding</keyword>
<evidence type="ECO:0000256" key="7">
    <source>
        <dbReference type="ARBA" id="ARBA00022723"/>
    </source>
</evidence>
<dbReference type="GO" id="GO:0006419">
    <property type="term" value="P:alanyl-tRNA aminoacylation"/>
    <property type="evidence" value="ECO:0007669"/>
    <property type="project" value="InterPro"/>
</dbReference>
<dbReference type="Pfam" id="PF02272">
    <property type="entry name" value="DHHA1"/>
    <property type="match status" value="1"/>
</dbReference>
<organism evidence="14">
    <name type="scientific">hydrocarbon metagenome</name>
    <dbReference type="NCBI Taxonomy" id="938273"/>
    <lineage>
        <taxon>unclassified sequences</taxon>
        <taxon>metagenomes</taxon>
        <taxon>ecological metagenomes</taxon>
    </lineage>
</organism>
<comment type="caution">
    <text evidence="14">The sequence shown here is derived from an EMBL/GenBank/DDBJ whole genome shotgun (WGS) entry which is preliminary data.</text>
</comment>
<dbReference type="PROSITE" id="PS50860">
    <property type="entry name" value="AA_TRNA_LIGASE_II_ALA"/>
    <property type="match status" value="1"/>
</dbReference>
<dbReference type="Pfam" id="PF01411">
    <property type="entry name" value="tRNA-synt_2c"/>
    <property type="match status" value="1"/>
</dbReference>
<dbReference type="SMART" id="SM00863">
    <property type="entry name" value="tRNA_SAD"/>
    <property type="match status" value="1"/>
</dbReference>
<dbReference type="EMBL" id="LNQE01001625">
    <property type="protein sequence ID" value="KUG14732.1"/>
    <property type="molecule type" value="Genomic_DNA"/>
</dbReference>
<dbReference type="InterPro" id="IPR002318">
    <property type="entry name" value="Ala-tRNA-lgiase_IIc"/>
</dbReference>
<dbReference type="Pfam" id="PF07973">
    <property type="entry name" value="tRNA_SAD"/>
    <property type="match status" value="1"/>
</dbReference>
<comment type="similarity">
    <text evidence="1">Belongs to the class-II aminoacyl-tRNA synthetase family.</text>
</comment>
<evidence type="ECO:0000259" key="13">
    <source>
        <dbReference type="PROSITE" id="PS50860"/>
    </source>
</evidence>
<reference evidence="14" key="1">
    <citation type="journal article" date="2015" name="Proc. Natl. Acad. Sci. U.S.A.">
        <title>Networks of energetic and metabolic interactions define dynamics in microbial communities.</title>
        <authorList>
            <person name="Embree M."/>
            <person name="Liu J.K."/>
            <person name="Al-Bassam M.M."/>
            <person name="Zengler K."/>
        </authorList>
    </citation>
    <scope>NUCLEOTIDE SEQUENCE</scope>
</reference>
<dbReference type="GO" id="GO:0002161">
    <property type="term" value="F:aminoacyl-tRNA deacylase activity"/>
    <property type="evidence" value="ECO:0007669"/>
    <property type="project" value="TreeGrafter"/>
</dbReference>
<sequence>MMAHHAFNSDFEEIYWKDRTVELCEQFLASIGADLHQVTYKEHPWIGGGNAGPSLEVLIGGLEVATLVFMNLGRQKTEKTPVTLDGQLYYPMKTWIVDTGYGLERLVWASRGSPTIYDAVFPEMVSRVMESAGLEHFLDNPEYTKILSLNARFAGVMDISGTNLYQLRKKVATAIDVPIEKLDRMITPIEKVYAIVDHTRCLAYMLGDCIVPSNVREGYLARLVLRRTLRMMNELGINDNLADLIEQQMRIVGTGSFEQDILIVREIVEREVEKYTATIARGTKIVQKVARTYRNKRERIPLKEIITLYDSHGIPPDIIRDVAGAEGAVVELPDNFYSLIADMHSESGEEEVQDPFARFRDRIGSLPQTRKLYYEQPCSMEFDAMVIDFFDGYAVMDQTLFYPEGGGQPADTGMLIGAESMVRVDDVKKIGDVIVHHISGGILKRGDRIKGIVDEERRWSLMRHHTATHLLLHATKEVLGAHIHQAGAQKGVESARLDIRHYKHITPDELRRIEIAANRMVMADKTVDVSHEERTKAEQMYGFALYQGGVPPGRDIRIVQVAGDVEACAGTHCRATGDIGMIKVIRVEHIQDGIERLEFAAGMAAVEYVQTMERTLAEAAGVLSVQQEILPSSVQRFFGEWKEQRKEIERLSQRLVEMEIRDLSPELVRGVPVLIRQIDLPPKDLAAIASHIAEQGGVALVSSAAGRAHVVLMSGTDRVNAGEIIGQVCILVGGKGGGSKTLAQGGGPQVEQVSLALKVGKERIMAALND</sequence>
<dbReference type="SUPFAM" id="SSF101353">
    <property type="entry name" value="Putative anticodon-binding domain of alanyl-tRNA synthetase (AlaRS)"/>
    <property type="match status" value="1"/>
</dbReference>
<evidence type="ECO:0000256" key="9">
    <source>
        <dbReference type="ARBA" id="ARBA00022840"/>
    </source>
</evidence>
<keyword evidence="12 14" id="KW-0030">Aminoacyl-tRNA synthetase</keyword>
<dbReference type="SUPFAM" id="SSF50447">
    <property type="entry name" value="Translation proteins"/>
    <property type="match status" value="1"/>
</dbReference>
<evidence type="ECO:0000256" key="2">
    <source>
        <dbReference type="ARBA" id="ARBA00013168"/>
    </source>
</evidence>
<dbReference type="InterPro" id="IPR018162">
    <property type="entry name" value="Ala-tRNA-ligase_IIc_anticod-bd"/>
</dbReference>
<evidence type="ECO:0000256" key="12">
    <source>
        <dbReference type="ARBA" id="ARBA00023146"/>
    </source>
</evidence>
<dbReference type="Gene3D" id="6.10.250.550">
    <property type="match status" value="1"/>
</dbReference>